<name>A0AB39MNZ8_9ACTN</name>
<dbReference type="PANTHER" id="PTHR10291:SF43">
    <property type="entry name" value="DEHYDRODOLICHYL DIPHOSPHATE SYNTHASE COMPLEX SUBUNIT DHDDS"/>
    <property type="match status" value="1"/>
</dbReference>
<dbReference type="SUPFAM" id="SSF64005">
    <property type="entry name" value="Undecaprenyl diphosphate synthase"/>
    <property type="match status" value="1"/>
</dbReference>
<dbReference type="Pfam" id="PF01255">
    <property type="entry name" value="Prenyltransf"/>
    <property type="match status" value="1"/>
</dbReference>
<keyword evidence="1" id="KW-0808">Transferase</keyword>
<dbReference type="GO" id="GO:0045547">
    <property type="term" value="F:ditrans,polycis-polyprenyl diphosphate synthase [(2E,6E)-farnesyl diphosphate specific] activity"/>
    <property type="evidence" value="ECO:0007669"/>
    <property type="project" value="TreeGrafter"/>
</dbReference>
<organism evidence="3">
    <name type="scientific">Streptomyces sp. R08</name>
    <dbReference type="NCBI Taxonomy" id="3238624"/>
    <lineage>
        <taxon>Bacteria</taxon>
        <taxon>Bacillati</taxon>
        <taxon>Actinomycetota</taxon>
        <taxon>Actinomycetes</taxon>
        <taxon>Kitasatosporales</taxon>
        <taxon>Streptomycetaceae</taxon>
        <taxon>Streptomyces</taxon>
    </lineage>
</organism>
<dbReference type="AlphaFoldDB" id="A0AB39MNZ8"/>
<reference evidence="3" key="1">
    <citation type="submission" date="2024-07" db="EMBL/GenBank/DDBJ databases">
        <authorList>
            <person name="Yu S.T."/>
        </authorList>
    </citation>
    <scope>NUCLEOTIDE SEQUENCE</scope>
    <source>
        <strain evidence="3">R08</strain>
    </source>
</reference>
<dbReference type="InterPro" id="IPR036424">
    <property type="entry name" value="UPP_synth-like_sf"/>
</dbReference>
<gene>
    <name evidence="3" type="ORF">AB5J58_48370</name>
</gene>
<dbReference type="RefSeq" id="WP_266779754.1">
    <property type="nucleotide sequence ID" value="NZ_CP163431.1"/>
</dbReference>
<dbReference type="GO" id="GO:0016094">
    <property type="term" value="P:polyprenol biosynthetic process"/>
    <property type="evidence" value="ECO:0007669"/>
    <property type="project" value="TreeGrafter"/>
</dbReference>
<evidence type="ECO:0000313" key="3">
    <source>
        <dbReference type="EMBL" id="XDQ07520.1"/>
    </source>
</evidence>
<accession>A0AB39MNZ8</accession>
<dbReference type="PANTHER" id="PTHR10291">
    <property type="entry name" value="DEHYDRODOLICHYL DIPHOSPHATE SYNTHASE FAMILY MEMBER"/>
    <property type="match status" value="1"/>
</dbReference>
<comment type="similarity">
    <text evidence="2">Belongs to the UPP synthase family. Z-FPP synthase subfamily.</text>
</comment>
<proteinExistence type="inferred from homology"/>
<dbReference type="Gene3D" id="3.40.1180.10">
    <property type="entry name" value="Decaprenyl diphosphate synthase-like"/>
    <property type="match status" value="1"/>
</dbReference>
<dbReference type="InterPro" id="IPR001441">
    <property type="entry name" value="UPP_synth-like"/>
</dbReference>
<sequence length="221" mass="24859">MSNFMLLPDGMRRWSQNQGVSLQESYQAMADKIVEFTGWVREEGFTNFYIATNSAQNYTRPEAAVTTFLGAFNDVARRLHGEVNFEFSGLLDLVPDTYRSELEELSGKSAKDAGFTLHFVLGMSLSREIIGIFNRLNGTIPELTEEILAEHAYVPEPVDYVLRTGGHVRLSNFYPLMSPFAELYFSDALMPDITRAEFDTALADLRGRDRRYGAYPAAPSA</sequence>
<evidence type="ECO:0000256" key="1">
    <source>
        <dbReference type="ARBA" id="ARBA00022679"/>
    </source>
</evidence>
<evidence type="ECO:0000256" key="2">
    <source>
        <dbReference type="ARBA" id="ARBA00038453"/>
    </source>
</evidence>
<dbReference type="EMBL" id="CP163431">
    <property type="protein sequence ID" value="XDQ07520.1"/>
    <property type="molecule type" value="Genomic_DNA"/>
</dbReference>
<protein>
    <submittedName>
        <fullName evidence="3">Undecaprenyl diphosphate synthase family protein</fullName>
    </submittedName>
</protein>